<protein>
    <submittedName>
        <fullName evidence="1">Broad specificity phosphatase PhoE</fullName>
    </submittedName>
</protein>
<accession>A0A1H8QVR7</accession>
<dbReference type="InterPro" id="IPR029033">
    <property type="entry name" value="His_PPase_superfam"/>
</dbReference>
<evidence type="ECO:0000313" key="2">
    <source>
        <dbReference type="Proteomes" id="UP000199657"/>
    </source>
</evidence>
<dbReference type="GO" id="GO:0005737">
    <property type="term" value="C:cytoplasm"/>
    <property type="evidence" value="ECO:0007669"/>
    <property type="project" value="TreeGrafter"/>
</dbReference>
<dbReference type="InterPro" id="IPR013078">
    <property type="entry name" value="His_Pase_superF_clade-1"/>
</dbReference>
<proteinExistence type="predicted"/>
<dbReference type="InterPro" id="IPR050275">
    <property type="entry name" value="PGM_Phosphatase"/>
</dbReference>
<evidence type="ECO:0000313" key="1">
    <source>
        <dbReference type="EMBL" id="SEO58282.1"/>
    </source>
</evidence>
<dbReference type="RefSeq" id="WP_171909799.1">
    <property type="nucleotide sequence ID" value="NZ_FOEG01000001.1"/>
</dbReference>
<dbReference type="Pfam" id="PF00300">
    <property type="entry name" value="His_Phos_1"/>
    <property type="match status" value="1"/>
</dbReference>
<dbReference type="GO" id="GO:0016791">
    <property type="term" value="F:phosphatase activity"/>
    <property type="evidence" value="ECO:0007669"/>
    <property type="project" value="TreeGrafter"/>
</dbReference>
<dbReference type="Gene3D" id="3.40.50.1240">
    <property type="entry name" value="Phosphoglycerate mutase-like"/>
    <property type="match status" value="1"/>
</dbReference>
<dbReference type="PANTHER" id="PTHR48100">
    <property type="entry name" value="BROAD-SPECIFICITY PHOSPHATASE YOR283W-RELATED"/>
    <property type="match status" value="1"/>
</dbReference>
<organism evidence="1 2">
    <name type="scientific">Aquisalimonas asiatica</name>
    <dbReference type="NCBI Taxonomy" id="406100"/>
    <lineage>
        <taxon>Bacteria</taxon>
        <taxon>Pseudomonadati</taxon>
        <taxon>Pseudomonadota</taxon>
        <taxon>Gammaproteobacteria</taxon>
        <taxon>Chromatiales</taxon>
        <taxon>Ectothiorhodospiraceae</taxon>
        <taxon>Aquisalimonas</taxon>
    </lineage>
</organism>
<gene>
    <name evidence="1" type="ORF">SAMN04488052_101820</name>
</gene>
<dbReference type="SMART" id="SM00855">
    <property type="entry name" value="PGAM"/>
    <property type="match status" value="1"/>
</dbReference>
<dbReference type="STRING" id="406100.SAMN04488052_101820"/>
<reference evidence="1 2" key="1">
    <citation type="submission" date="2016-10" db="EMBL/GenBank/DDBJ databases">
        <authorList>
            <person name="de Groot N.N."/>
        </authorList>
    </citation>
    <scope>NUCLEOTIDE SEQUENCE [LARGE SCALE GENOMIC DNA]</scope>
    <source>
        <strain evidence="1 2">CGMCC 1.6291</strain>
    </source>
</reference>
<dbReference type="EMBL" id="FOEG01000001">
    <property type="protein sequence ID" value="SEO58282.1"/>
    <property type="molecule type" value="Genomic_DNA"/>
</dbReference>
<dbReference type="CDD" id="cd07067">
    <property type="entry name" value="HP_PGM_like"/>
    <property type="match status" value="1"/>
</dbReference>
<dbReference type="Proteomes" id="UP000199657">
    <property type="component" value="Unassembled WGS sequence"/>
</dbReference>
<keyword evidence="2" id="KW-1185">Reference proteome</keyword>
<name>A0A1H8QVR7_9GAMM</name>
<dbReference type="SUPFAM" id="SSF53254">
    <property type="entry name" value="Phosphoglycerate mutase-like"/>
    <property type="match status" value="1"/>
</dbReference>
<dbReference type="PANTHER" id="PTHR48100:SF1">
    <property type="entry name" value="HISTIDINE PHOSPHATASE FAMILY PROTEIN-RELATED"/>
    <property type="match status" value="1"/>
</dbReference>
<sequence length="191" mass="20874">MTGVSDDRVTLYLVRHGRAAGAWHESRDPGLDAEGRGQAEAAAATLDTLAGRPLALYTSPLQRARETAAPLAQRWGVTPVVESGVAEVPSPGLSLEARGSWLQGLLRSRWPDLDPHLWQWRDQALATLRACERDTVFMTHAVLINAVVAAVTNDPRVLVFRPDYCSVTTLHLHRGGLTLDALGREAETRLR</sequence>
<dbReference type="AlphaFoldDB" id="A0A1H8QVR7"/>